<gene>
    <name evidence="1" type="ORF">NCTC13100_01047</name>
</gene>
<dbReference type="AlphaFoldDB" id="A0A379DHP3"/>
<name>A0A379DHP3_9PORP</name>
<dbReference type="RefSeq" id="WP_018360921.1">
    <property type="nucleotide sequence ID" value="NZ_UGTI01000001.1"/>
</dbReference>
<proteinExistence type="predicted"/>
<dbReference type="EMBL" id="UGTI01000001">
    <property type="protein sequence ID" value="SUB77899.1"/>
    <property type="molecule type" value="Genomic_DNA"/>
</dbReference>
<accession>A0A379DHP3</accession>
<dbReference type="Proteomes" id="UP000254263">
    <property type="component" value="Unassembled WGS sequence"/>
</dbReference>
<reference evidence="1 2" key="1">
    <citation type="submission" date="2018-06" db="EMBL/GenBank/DDBJ databases">
        <authorList>
            <consortium name="Pathogen Informatics"/>
            <person name="Doyle S."/>
        </authorList>
    </citation>
    <scope>NUCLEOTIDE SEQUENCE [LARGE SCALE GENOMIC DNA]</scope>
    <source>
        <strain evidence="1 2">NCTC13100</strain>
    </source>
</reference>
<protein>
    <submittedName>
        <fullName evidence="1">Uncharacterized protein</fullName>
    </submittedName>
</protein>
<evidence type="ECO:0000313" key="2">
    <source>
        <dbReference type="Proteomes" id="UP000254263"/>
    </source>
</evidence>
<evidence type="ECO:0000313" key="1">
    <source>
        <dbReference type="EMBL" id="SUB77899.1"/>
    </source>
</evidence>
<sequence length="446" mass="50625">MSKVAGYFLILNESRYFSFQGNIYDKFAEPVPEFSHPRHVPLVCFITNVSGNITHIGLGKRGVRAGTDLRRLNIENIFELKKPVSAIEIANTTGSRVKSHLINKINSGGLFPPRSFDEFLSAFLKKIPETNSFLDKYSKSRQLRISSLSKNVKKSLAEQKEAVLTAMNIAGIDKSNAQGWDYDEGEKPLSFLDGIAQVRLREDSMIINDLSNIPGFDLIKSTKYSSSVFENDKTRLTVLLANRLPLEELLGTDLIYFNEDFKCFIMVQYKTMEKEGDKFVFRFPNLQFTEEISRMDSIIQSLKSTKGNGFIHDYRFNENPFFVKICPKLEFAPDNVGLSSGMYMPLDYIKMLETDECIKGERGGKTISYDNVGRYLDNTGFKTIIEGGWIGTNQNQSLLIEKIIKAILENGKTAVLAIKKKLEKDIISEQFEENEEGSDDFDKLPF</sequence>
<organism evidence="1 2">
    <name type="scientific">Porphyromonas macacae</name>
    <dbReference type="NCBI Taxonomy" id="28115"/>
    <lineage>
        <taxon>Bacteria</taxon>
        <taxon>Pseudomonadati</taxon>
        <taxon>Bacteroidota</taxon>
        <taxon>Bacteroidia</taxon>
        <taxon>Bacteroidales</taxon>
        <taxon>Porphyromonadaceae</taxon>
        <taxon>Porphyromonas</taxon>
    </lineage>
</organism>